<dbReference type="EMBL" id="JANAVB010019461">
    <property type="protein sequence ID" value="KAJ6828298.1"/>
    <property type="molecule type" value="Genomic_DNA"/>
</dbReference>
<dbReference type="AlphaFoldDB" id="A0AAX6F567"/>
<proteinExistence type="predicted"/>
<name>A0AAX6F567_IRIPA</name>
<sequence length="53" mass="5492">MAKLCSAKDRPLRSIPLPFLHADLARGSFSHGDSSSRGVGAAPLLQSLGSSID</sequence>
<comment type="caution">
    <text evidence="1">The sequence shown here is derived from an EMBL/GenBank/DDBJ whole genome shotgun (WGS) entry which is preliminary data.</text>
</comment>
<gene>
    <name evidence="1" type="ORF">M6B38_153260</name>
    <name evidence="2" type="ORF">M6B38_363820</name>
</gene>
<organism evidence="1 3">
    <name type="scientific">Iris pallida</name>
    <name type="common">Sweet iris</name>
    <dbReference type="NCBI Taxonomy" id="29817"/>
    <lineage>
        <taxon>Eukaryota</taxon>
        <taxon>Viridiplantae</taxon>
        <taxon>Streptophyta</taxon>
        <taxon>Embryophyta</taxon>
        <taxon>Tracheophyta</taxon>
        <taxon>Spermatophyta</taxon>
        <taxon>Magnoliopsida</taxon>
        <taxon>Liliopsida</taxon>
        <taxon>Asparagales</taxon>
        <taxon>Iridaceae</taxon>
        <taxon>Iridoideae</taxon>
        <taxon>Irideae</taxon>
        <taxon>Iris</taxon>
    </lineage>
</organism>
<reference evidence="1" key="1">
    <citation type="journal article" date="2023" name="GigaByte">
        <title>Genome assembly of the bearded iris, Iris pallida Lam.</title>
        <authorList>
            <person name="Bruccoleri R.E."/>
            <person name="Oakeley E.J."/>
            <person name="Faust A.M.E."/>
            <person name="Altorfer M."/>
            <person name="Dessus-Babus S."/>
            <person name="Burckhardt D."/>
            <person name="Oertli M."/>
            <person name="Naumann U."/>
            <person name="Petersen F."/>
            <person name="Wong J."/>
        </authorList>
    </citation>
    <scope>NUCLEOTIDE SEQUENCE</scope>
    <source>
        <strain evidence="1">GSM-AAB239-AS_SAM_17_03QT</strain>
    </source>
</reference>
<accession>A0AAX6F567</accession>
<evidence type="ECO:0000313" key="2">
    <source>
        <dbReference type="EMBL" id="KAJ6828298.1"/>
    </source>
</evidence>
<keyword evidence="3" id="KW-1185">Reference proteome</keyword>
<evidence type="ECO:0000313" key="3">
    <source>
        <dbReference type="Proteomes" id="UP001140949"/>
    </source>
</evidence>
<evidence type="ECO:0000313" key="1">
    <source>
        <dbReference type="EMBL" id="KAJ6811557.1"/>
    </source>
</evidence>
<protein>
    <submittedName>
        <fullName evidence="1">Uncharacterized protein</fullName>
    </submittedName>
</protein>
<reference evidence="1" key="2">
    <citation type="submission" date="2023-04" db="EMBL/GenBank/DDBJ databases">
        <authorList>
            <person name="Bruccoleri R.E."/>
            <person name="Oakeley E.J."/>
            <person name="Faust A.-M."/>
            <person name="Dessus-Babus S."/>
            <person name="Altorfer M."/>
            <person name="Burckhardt D."/>
            <person name="Oertli M."/>
            <person name="Naumann U."/>
            <person name="Petersen F."/>
            <person name="Wong J."/>
        </authorList>
    </citation>
    <scope>NUCLEOTIDE SEQUENCE</scope>
    <source>
        <strain evidence="1">GSM-AAB239-AS_SAM_17_03QT</strain>
        <tissue evidence="1">Leaf</tissue>
    </source>
</reference>
<dbReference type="EMBL" id="JANAVB010031617">
    <property type="protein sequence ID" value="KAJ6811557.1"/>
    <property type="molecule type" value="Genomic_DNA"/>
</dbReference>
<dbReference type="Proteomes" id="UP001140949">
    <property type="component" value="Unassembled WGS sequence"/>
</dbReference>